<keyword evidence="10 12" id="KW-0119">Carbohydrate metabolism</keyword>
<dbReference type="EC" id="5.3.1.5" evidence="4 12"/>
<comment type="subunit">
    <text evidence="3 12 14">Homotetramer.</text>
</comment>
<dbReference type="RefSeq" id="WP_132817886.1">
    <property type="nucleotide sequence ID" value="NZ_SMKI01000096.1"/>
</dbReference>
<evidence type="ECO:0000256" key="12">
    <source>
        <dbReference type="HAMAP-Rule" id="MF_00455"/>
    </source>
</evidence>
<reference evidence="16 17" key="1">
    <citation type="submission" date="2019-03" db="EMBL/GenBank/DDBJ databases">
        <title>Draft genome sequences of novel Actinobacteria.</title>
        <authorList>
            <person name="Sahin N."/>
            <person name="Ay H."/>
            <person name="Saygin H."/>
        </authorList>
    </citation>
    <scope>NUCLEOTIDE SEQUENCE [LARGE SCALE GENOMIC DNA]</scope>
    <source>
        <strain evidence="16 17">DSM 41900</strain>
    </source>
</reference>
<evidence type="ECO:0000256" key="13">
    <source>
        <dbReference type="RuleBase" id="RU000609"/>
    </source>
</evidence>
<feature type="active site" evidence="12">
    <location>
        <position position="54"/>
    </location>
</feature>
<keyword evidence="9 12" id="KW-0413">Isomerase</keyword>
<dbReference type="HAMAP" id="MF_00455">
    <property type="entry name" value="Xylose_isom_A"/>
    <property type="match status" value="1"/>
</dbReference>
<dbReference type="GO" id="GO:0042732">
    <property type="term" value="P:D-xylose metabolic process"/>
    <property type="evidence" value="ECO:0007669"/>
    <property type="project" value="UniProtKB-UniRule"/>
</dbReference>
<evidence type="ECO:0000256" key="7">
    <source>
        <dbReference type="ARBA" id="ARBA00022629"/>
    </source>
</evidence>
<dbReference type="InterPro" id="IPR036237">
    <property type="entry name" value="Xyl_isomerase-like_sf"/>
</dbReference>
<feature type="active site" evidence="12">
    <location>
        <position position="57"/>
    </location>
</feature>
<comment type="catalytic activity">
    <reaction evidence="11 12 13">
        <text>alpha-D-xylose = alpha-D-xylulofuranose</text>
        <dbReference type="Rhea" id="RHEA:22816"/>
        <dbReference type="ChEBI" id="CHEBI:28518"/>
        <dbReference type="ChEBI" id="CHEBI:188998"/>
        <dbReference type="EC" id="5.3.1.5"/>
    </reaction>
</comment>
<dbReference type="InterPro" id="IPR001998">
    <property type="entry name" value="Xylose_isomerase"/>
</dbReference>
<comment type="caution">
    <text evidence="12">Lacks conserved residue(s) required for the propagation of feature annotation.</text>
</comment>
<keyword evidence="12" id="KW-0460">Magnesium</keyword>
<dbReference type="Proteomes" id="UP000295345">
    <property type="component" value="Unassembled WGS sequence"/>
</dbReference>
<comment type="similarity">
    <text evidence="2 12 13">Belongs to the xylose isomerase family.</text>
</comment>
<dbReference type="AlphaFoldDB" id="A0A4R4TNR9"/>
<protein>
    <recommendedName>
        <fullName evidence="5 12">Xylose isomerase</fullName>
        <ecNumber evidence="4 12">5.3.1.5</ecNumber>
    </recommendedName>
</protein>
<dbReference type="Gene3D" id="3.20.20.150">
    <property type="entry name" value="Divalent-metal-dependent TIM barrel enzymes"/>
    <property type="match status" value="1"/>
</dbReference>
<keyword evidence="6 12" id="KW-0963">Cytoplasm</keyword>
<evidence type="ECO:0000256" key="9">
    <source>
        <dbReference type="ARBA" id="ARBA00023235"/>
    </source>
</evidence>
<dbReference type="PANTHER" id="PTHR48408">
    <property type="match status" value="1"/>
</dbReference>
<keyword evidence="17" id="KW-1185">Reference proteome</keyword>
<evidence type="ECO:0000256" key="1">
    <source>
        <dbReference type="ARBA" id="ARBA00004496"/>
    </source>
</evidence>
<dbReference type="EMBL" id="SMKI01000096">
    <property type="protein sequence ID" value="TDC75729.1"/>
    <property type="molecule type" value="Genomic_DNA"/>
</dbReference>
<evidence type="ECO:0000256" key="11">
    <source>
        <dbReference type="ARBA" id="ARBA00033659"/>
    </source>
</evidence>
<feature type="binding site" evidence="12">
    <location>
        <position position="220"/>
    </location>
    <ligand>
        <name>Mg(2+)</name>
        <dbReference type="ChEBI" id="CHEBI:18420"/>
        <label>2</label>
    </ligand>
</feature>
<gene>
    <name evidence="12 16" type="primary">xylA</name>
    <name evidence="16" type="ORF">E1283_11585</name>
</gene>
<dbReference type="GO" id="GO:0009045">
    <property type="term" value="F:xylose isomerase activity"/>
    <property type="evidence" value="ECO:0007669"/>
    <property type="project" value="UniProtKB-UniRule"/>
</dbReference>
<dbReference type="SUPFAM" id="SSF51658">
    <property type="entry name" value="Xylose isomerase-like"/>
    <property type="match status" value="1"/>
</dbReference>
<name>A0A4R4TNR9_9ACTN</name>
<evidence type="ECO:0000256" key="2">
    <source>
        <dbReference type="ARBA" id="ARBA00005765"/>
    </source>
</evidence>
<feature type="binding site" evidence="12">
    <location>
        <position position="287"/>
    </location>
    <ligand>
        <name>Mg(2+)</name>
        <dbReference type="ChEBI" id="CHEBI:18420"/>
        <label>1</label>
    </ligand>
</feature>
<evidence type="ECO:0000259" key="15">
    <source>
        <dbReference type="Pfam" id="PF01261"/>
    </source>
</evidence>
<comment type="cofactor">
    <cofactor evidence="12">
        <name>Mg(2+)</name>
        <dbReference type="ChEBI" id="CHEBI:18420"/>
    </cofactor>
    <text evidence="12">Binds 2 magnesium ions per subunit.</text>
</comment>
<evidence type="ECO:0000313" key="16">
    <source>
        <dbReference type="EMBL" id="TDC75729.1"/>
    </source>
</evidence>
<dbReference type="OrthoDB" id="9763981at2"/>
<dbReference type="Pfam" id="PF01261">
    <property type="entry name" value="AP_endonuc_2"/>
    <property type="match status" value="1"/>
</dbReference>
<keyword evidence="8 12" id="KW-0479">Metal-binding</keyword>
<organism evidence="16 17">
    <name type="scientific">Streptomyces hainanensis</name>
    <dbReference type="NCBI Taxonomy" id="402648"/>
    <lineage>
        <taxon>Bacteria</taxon>
        <taxon>Bacillati</taxon>
        <taxon>Actinomycetota</taxon>
        <taxon>Actinomycetes</taxon>
        <taxon>Kitasatosporales</taxon>
        <taxon>Streptomycetaceae</taxon>
        <taxon>Streptomyces</taxon>
    </lineage>
</organism>
<dbReference type="InterPro" id="IPR013022">
    <property type="entry name" value="Xyl_isomerase-like_TIM-brl"/>
</dbReference>
<comment type="subcellular location">
    <subcellularLocation>
        <location evidence="1 12 14">Cytoplasm</location>
    </subcellularLocation>
</comment>
<feature type="binding site" evidence="12">
    <location>
        <position position="181"/>
    </location>
    <ligand>
        <name>Mg(2+)</name>
        <dbReference type="ChEBI" id="CHEBI:18420"/>
        <label>1</label>
    </ligand>
</feature>
<feature type="binding site" evidence="12">
    <location>
        <position position="245"/>
    </location>
    <ligand>
        <name>Mg(2+)</name>
        <dbReference type="ChEBI" id="CHEBI:18420"/>
        <label>1</label>
    </ligand>
</feature>
<sequence>MSYEPTPDDKFSFGLWTVGWQGRDPFGEATRPALDPVESVNRLADLGAWGVTFHDDDLIPFGSSATEREGHIKRFREALDATGITVPMVTTNLFTHPVFKDGAFTANDRDVRRYALRKTLRNIDLAAELGAETFVAWGGREGAESGGAKDVRAALDRFKEGFDLLADYVVEQGYDLRFALEPKPNEPRGDILLPTVGHALAFIERLERPELFGVNPEVGHEQMAGLNFPHGIAQALWAGKLFHIDLNGQNGIKYDQDLRFGAGDLRSAFWLVDLLETAGYQGPRHFDFKPPRTEDFDGVWASAAGCMRNYLILRERAATFRADPAVQEALRAARLDQLATPTLEPGETAATLLADRSAFEEFDVDAAAARGMAFEALDQLAMDHLLGVRG</sequence>
<evidence type="ECO:0000256" key="8">
    <source>
        <dbReference type="ARBA" id="ARBA00022723"/>
    </source>
</evidence>
<evidence type="ECO:0000256" key="10">
    <source>
        <dbReference type="ARBA" id="ARBA00023277"/>
    </source>
</evidence>
<evidence type="ECO:0000256" key="4">
    <source>
        <dbReference type="ARBA" id="ARBA00011958"/>
    </source>
</evidence>
<evidence type="ECO:0000313" key="17">
    <source>
        <dbReference type="Proteomes" id="UP000295345"/>
    </source>
</evidence>
<evidence type="ECO:0000256" key="5">
    <source>
        <dbReference type="ARBA" id="ARBA00018232"/>
    </source>
</evidence>
<dbReference type="GO" id="GO:0005737">
    <property type="term" value="C:cytoplasm"/>
    <property type="evidence" value="ECO:0007669"/>
    <property type="project" value="UniProtKB-SubCell"/>
</dbReference>
<feature type="domain" description="Xylose isomerase-like TIM barrel" evidence="15">
    <location>
        <begin position="42"/>
        <end position="289"/>
    </location>
</feature>
<comment type="caution">
    <text evidence="16">The sequence shown here is derived from an EMBL/GenBank/DDBJ whole genome shotgun (WGS) entry which is preliminary data.</text>
</comment>
<evidence type="ECO:0000256" key="14">
    <source>
        <dbReference type="RuleBase" id="RU000610"/>
    </source>
</evidence>
<dbReference type="PRINTS" id="PR00688">
    <property type="entry name" value="XYLOSISMRASE"/>
</dbReference>
<feature type="binding site" evidence="12">
    <location>
        <position position="217"/>
    </location>
    <ligand>
        <name>Mg(2+)</name>
        <dbReference type="ChEBI" id="CHEBI:18420"/>
        <label>2</label>
    </ligand>
</feature>
<dbReference type="InterPro" id="IPR013453">
    <property type="entry name" value="XylA_actinobac"/>
</dbReference>
<accession>A0A4R4TNR9</accession>
<dbReference type="PANTHER" id="PTHR48408:SF1">
    <property type="entry name" value="XYLOSE ISOMERASE"/>
    <property type="match status" value="1"/>
</dbReference>
<dbReference type="PROSITE" id="PS51415">
    <property type="entry name" value="XYLOSE_ISOMERASE"/>
    <property type="match status" value="1"/>
</dbReference>
<evidence type="ECO:0000256" key="6">
    <source>
        <dbReference type="ARBA" id="ARBA00022490"/>
    </source>
</evidence>
<evidence type="ECO:0000256" key="3">
    <source>
        <dbReference type="ARBA" id="ARBA00011881"/>
    </source>
</evidence>
<feature type="binding site" evidence="12">
    <location>
        <position position="217"/>
    </location>
    <ligand>
        <name>Mg(2+)</name>
        <dbReference type="ChEBI" id="CHEBI:18420"/>
        <label>1</label>
    </ligand>
</feature>
<proteinExistence type="inferred from homology"/>
<keyword evidence="7 12" id="KW-0859">Xylose metabolism</keyword>
<dbReference type="NCBIfam" id="TIGR02631">
    <property type="entry name" value="xylA_Arthro"/>
    <property type="match status" value="1"/>
</dbReference>
<dbReference type="GO" id="GO:0000287">
    <property type="term" value="F:magnesium ion binding"/>
    <property type="evidence" value="ECO:0007669"/>
    <property type="project" value="UniProtKB-UniRule"/>
</dbReference>